<dbReference type="EMBL" id="JALJOU010000140">
    <property type="protein sequence ID" value="KAK9818913.1"/>
    <property type="molecule type" value="Genomic_DNA"/>
</dbReference>
<organism evidence="2 3">
    <name type="scientific">Elliptochloris bilobata</name>
    <dbReference type="NCBI Taxonomy" id="381761"/>
    <lineage>
        <taxon>Eukaryota</taxon>
        <taxon>Viridiplantae</taxon>
        <taxon>Chlorophyta</taxon>
        <taxon>core chlorophytes</taxon>
        <taxon>Trebouxiophyceae</taxon>
        <taxon>Trebouxiophyceae incertae sedis</taxon>
        <taxon>Elliptochloris clade</taxon>
        <taxon>Elliptochloris</taxon>
    </lineage>
</organism>
<evidence type="ECO:0000259" key="1">
    <source>
        <dbReference type="Pfam" id="PF01918"/>
    </source>
</evidence>
<comment type="caution">
    <text evidence="2">The sequence shown here is derived from an EMBL/GenBank/DDBJ whole genome shotgun (WGS) entry which is preliminary data.</text>
</comment>
<dbReference type="AlphaFoldDB" id="A0AAW1Q973"/>
<protein>
    <recommendedName>
        <fullName evidence="1">DNA/RNA-binding protein Alba-like domain-containing protein</fullName>
    </recommendedName>
</protein>
<dbReference type="Proteomes" id="UP001445335">
    <property type="component" value="Unassembled WGS sequence"/>
</dbReference>
<dbReference type="Gene3D" id="3.30.110.20">
    <property type="entry name" value="Alba-like domain"/>
    <property type="match status" value="1"/>
</dbReference>
<sequence length="115" mass="12301">MQPAPPPPAAPHPARVQVSVSKKPLYFYVNLAKRFLQEHGEVQMSALGLAISTLVTAVEILKSGNWAVETSIVTGLDTGGDGGRERPAQKPSMSLILTELSKDPADARLGMLLIR</sequence>
<dbReference type="InterPro" id="IPR014560">
    <property type="entry name" value="UCP030333_Alba"/>
</dbReference>
<dbReference type="GO" id="GO:0003723">
    <property type="term" value="F:RNA binding"/>
    <property type="evidence" value="ECO:0007669"/>
    <property type="project" value="TreeGrafter"/>
</dbReference>
<keyword evidence="3" id="KW-1185">Reference proteome</keyword>
<dbReference type="InterPro" id="IPR002775">
    <property type="entry name" value="DNA/RNA-bd_Alba-like"/>
</dbReference>
<evidence type="ECO:0000313" key="2">
    <source>
        <dbReference type="EMBL" id="KAK9818913.1"/>
    </source>
</evidence>
<dbReference type="InterPro" id="IPR036882">
    <property type="entry name" value="Alba-like_dom_sf"/>
</dbReference>
<dbReference type="PANTHER" id="PTHR31947">
    <property type="entry name" value="DNA/RNA-BINDING PROTEIN ALBA 3"/>
    <property type="match status" value="1"/>
</dbReference>
<accession>A0AAW1Q973</accession>
<dbReference type="GO" id="GO:0005634">
    <property type="term" value="C:nucleus"/>
    <property type="evidence" value="ECO:0007669"/>
    <property type="project" value="TreeGrafter"/>
</dbReference>
<name>A0AAW1Q973_9CHLO</name>
<reference evidence="2 3" key="1">
    <citation type="journal article" date="2024" name="Nat. Commun.">
        <title>Phylogenomics reveals the evolutionary origins of lichenization in chlorophyte algae.</title>
        <authorList>
            <person name="Puginier C."/>
            <person name="Libourel C."/>
            <person name="Otte J."/>
            <person name="Skaloud P."/>
            <person name="Haon M."/>
            <person name="Grisel S."/>
            <person name="Petersen M."/>
            <person name="Berrin J.G."/>
            <person name="Delaux P.M."/>
            <person name="Dal Grande F."/>
            <person name="Keller J."/>
        </authorList>
    </citation>
    <scope>NUCLEOTIDE SEQUENCE [LARGE SCALE GENOMIC DNA]</scope>
    <source>
        <strain evidence="2 3">SAG 245.80</strain>
    </source>
</reference>
<dbReference type="SUPFAM" id="SSF82704">
    <property type="entry name" value="AlbA-like"/>
    <property type="match status" value="1"/>
</dbReference>
<proteinExistence type="predicted"/>
<gene>
    <name evidence="2" type="ORF">WJX81_006984</name>
</gene>
<dbReference type="Pfam" id="PF01918">
    <property type="entry name" value="Alba"/>
    <property type="match status" value="1"/>
</dbReference>
<feature type="domain" description="DNA/RNA-binding protein Alba-like" evidence="1">
    <location>
        <begin position="17"/>
        <end position="64"/>
    </location>
</feature>
<dbReference type="PANTHER" id="PTHR31947:SF36">
    <property type="entry name" value="DNA_RNA-BINDING PROTEIN ALBA-LIKE DOMAIN-CONTAINING PROTEIN"/>
    <property type="match status" value="1"/>
</dbReference>
<evidence type="ECO:0000313" key="3">
    <source>
        <dbReference type="Proteomes" id="UP001445335"/>
    </source>
</evidence>